<dbReference type="PaxDb" id="35128-Thaps6190"/>
<organism evidence="2 3">
    <name type="scientific">Thalassiosira pseudonana</name>
    <name type="common">Marine diatom</name>
    <name type="synonym">Cyclotella nana</name>
    <dbReference type="NCBI Taxonomy" id="35128"/>
    <lineage>
        <taxon>Eukaryota</taxon>
        <taxon>Sar</taxon>
        <taxon>Stramenopiles</taxon>
        <taxon>Ochrophyta</taxon>
        <taxon>Bacillariophyta</taxon>
        <taxon>Coscinodiscophyceae</taxon>
        <taxon>Thalassiosirophycidae</taxon>
        <taxon>Thalassiosirales</taxon>
        <taxon>Thalassiosiraceae</taxon>
        <taxon>Thalassiosira</taxon>
    </lineage>
</organism>
<dbReference type="EMBL" id="CM000643">
    <property type="protein sequence ID" value="EED91180.1"/>
    <property type="molecule type" value="Genomic_DNA"/>
</dbReference>
<evidence type="ECO:0000313" key="2">
    <source>
        <dbReference type="EMBL" id="EED91180.1"/>
    </source>
</evidence>
<dbReference type="HOGENOM" id="CLU_613259_0_0_1"/>
<sequence>MKTKDVPISIPMLYLSLANKSNGGDGISSSTSSPINRTLISRSDFDDAYNSFQVLHIRGYVPKSTSLDKDRSFTAEDVQSLFASLNDKDKESWCIENKANQNGKTSSPDEFLDVKIKDQRGYCSFLVQHSTTVMEQLLEKRLPLIHLPVAETQHGTCDRKVPNKPDVADTAQMKVKYGPCLWLFFGKNYKTDNSNEKDTSATATPPLVGRPEHTDSITHDGTWHYQLSGTKIWRIRPTKELLNMIHGDDAVDTEQKKSTNKKRKLSESDDVQINANAGDEEEKDYIEVECKQGDILLLNTRLWWHSTLIPTQDDVPCISYARDIYFVRSKNATTTMTAETSDKSEEGDDSNKQSSMTNIDGTYAAEDIEASTVLFTEHTMPDCELHRSKTDPNCQLVELEDEATGEIYMAVVSLRDIKAGEFFCIAESDDDEEEENEEWGEEECDEE</sequence>
<dbReference type="Proteomes" id="UP000001449">
    <property type="component" value="Chromosome 6"/>
</dbReference>
<reference evidence="2 3" key="1">
    <citation type="journal article" date="2004" name="Science">
        <title>The genome of the diatom Thalassiosira pseudonana: ecology, evolution, and metabolism.</title>
        <authorList>
            <person name="Armbrust E.V."/>
            <person name="Berges J.A."/>
            <person name="Bowler C."/>
            <person name="Green B.R."/>
            <person name="Martinez D."/>
            <person name="Putnam N.H."/>
            <person name="Zhou S."/>
            <person name="Allen A.E."/>
            <person name="Apt K.E."/>
            <person name="Bechner M."/>
            <person name="Brzezinski M.A."/>
            <person name="Chaal B.K."/>
            <person name="Chiovitti A."/>
            <person name="Davis A.K."/>
            <person name="Demarest M.S."/>
            <person name="Detter J.C."/>
            <person name="Glavina T."/>
            <person name="Goodstein D."/>
            <person name="Hadi M.Z."/>
            <person name="Hellsten U."/>
            <person name="Hildebrand M."/>
            <person name="Jenkins B.D."/>
            <person name="Jurka J."/>
            <person name="Kapitonov V.V."/>
            <person name="Kroger N."/>
            <person name="Lau W.W."/>
            <person name="Lane T.W."/>
            <person name="Larimer F.W."/>
            <person name="Lippmeier J.C."/>
            <person name="Lucas S."/>
            <person name="Medina M."/>
            <person name="Montsant A."/>
            <person name="Obornik M."/>
            <person name="Parker M.S."/>
            <person name="Palenik B."/>
            <person name="Pazour G.J."/>
            <person name="Richardson P.M."/>
            <person name="Rynearson T.A."/>
            <person name="Saito M.A."/>
            <person name="Schwartz D.C."/>
            <person name="Thamatrakoln K."/>
            <person name="Valentin K."/>
            <person name="Vardi A."/>
            <person name="Wilkerson F.P."/>
            <person name="Rokhsar D.S."/>
        </authorList>
    </citation>
    <scope>NUCLEOTIDE SEQUENCE [LARGE SCALE GENOMIC DNA]</scope>
    <source>
        <strain evidence="2 3">CCMP1335</strain>
    </source>
</reference>
<dbReference type="OMA" id="YDIECKE"/>
<feature type="region of interest" description="Disordered" evidence="1">
    <location>
        <begin position="252"/>
        <end position="276"/>
    </location>
</feature>
<gene>
    <name evidence="2" type="ORF">THAPSDRAFT_6190</name>
</gene>
<proteinExistence type="predicted"/>
<evidence type="ECO:0000313" key="3">
    <source>
        <dbReference type="Proteomes" id="UP000001449"/>
    </source>
</evidence>
<feature type="region of interest" description="Disordered" evidence="1">
    <location>
        <begin position="427"/>
        <end position="447"/>
    </location>
</feature>
<dbReference type="GeneID" id="7445946"/>
<feature type="region of interest" description="Disordered" evidence="1">
    <location>
        <begin position="193"/>
        <end position="212"/>
    </location>
</feature>
<name>B8C5U1_THAPS</name>
<dbReference type="AlphaFoldDB" id="B8C5U1"/>
<dbReference type="KEGG" id="tps:THAPSDRAFT_6190"/>
<dbReference type="eggNOG" id="ENOG502S8W0">
    <property type="taxonomic scope" value="Eukaryota"/>
</dbReference>
<dbReference type="Gene3D" id="2.60.120.650">
    <property type="entry name" value="Cupin"/>
    <property type="match status" value="1"/>
</dbReference>
<protein>
    <recommendedName>
        <fullName evidence="4">JmjC domain-containing protein</fullName>
    </recommendedName>
</protein>
<dbReference type="CDD" id="cd08161">
    <property type="entry name" value="SET"/>
    <property type="match status" value="1"/>
</dbReference>
<dbReference type="InParanoid" id="B8C5U1"/>
<dbReference type="RefSeq" id="XP_002291073.1">
    <property type="nucleotide sequence ID" value="XM_002291037.1"/>
</dbReference>
<dbReference type="SUPFAM" id="SSF51197">
    <property type="entry name" value="Clavaminate synthase-like"/>
    <property type="match status" value="1"/>
</dbReference>
<keyword evidence="3" id="KW-1185">Reference proteome</keyword>
<evidence type="ECO:0008006" key="4">
    <source>
        <dbReference type="Google" id="ProtNLM"/>
    </source>
</evidence>
<evidence type="ECO:0000256" key="1">
    <source>
        <dbReference type="SAM" id="MobiDB-lite"/>
    </source>
</evidence>
<accession>B8C5U1</accession>
<feature type="region of interest" description="Disordered" evidence="1">
    <location>
        <begin position="335"/>
        <end position="357"/>
    </location>
</feature>
<reference evidence="2 3" key="2">
    <citation type="journal article" date="2008" name="Nature">
        <title>The Phaeodactylum genome reveals the evolutionary history of diatom genomes.</title>
        <authorList>
            <person name="Bowler C."/>
            <person name="Allen A.E."/>
            <person name="Badger J.H."/>
            <person name="Grimwood J."/>
            <person name="Jabbari K."/>
            <person name="Kuo A."/>
            <person name="Maheswari U."/>
            <person name="Martens C."/>
            <person name="Maumus F."/>
            <person name="Otillar R.P."/>
            <person name="Rayko E."/>
            <person name="Salamov A."/>
            <person name="Vandepoele K."/>
            <person name="Beszteri B."/>
            <person name="Gruber A."/>
            <person name="Heijde M."/>
            <person name="Katinka M."/>
            <person name="Mock T."/>
            <person name="Valentin K."/>
            <person name="Verret F."/>
            <person name="Berges J.A."/>
            <person name="Brownlee C."/>
            <person name="Cadoret J.P."/>
            <person name="Chiovitti A."/>
            <person name="Choi C.J."/>
            <person name="Coesel S."/>
            <person name="De Martino A."/>
            <person name="Detter J.C."/>
            <person name="Durkin C."/>
            <person name="Falciatore A."/>
            <person name="Fournet J."/>
            <person name="Haruta M."/>
            <person name="Huysman M.J."/>
            <person name="Jenkins B.D."/>
            <person name="Jiroutova K."/>
            <person name="Jorgensen R.E."/>
            <person name="Joubert Y."/>
            <person name="Kaplan A."/>
            <person name="Kroger N."/>
            <person name="Kroth P.G."/>
            <person name="La Roche J."/>
            <person name="Lindquist E."/>
            <person name="Lommer M."/>
            <person name="Martin-Jezequel V."/>
            <person name="Lopez P.J."/>
            <person name="Lucas S."/>
            <person name="Mangogna M."/>
            <person name="McGinnis K."/>
            <person name="Medlin L.K."/>
            <person name="Montsant A."/>
            <person name="Oudot-Le Secq M.P."/>
            <person name="Napoli C."/>
            <person name="Obornik M."/>
            <person name="Parker M.S."/>
            <person name="Petit J.L."/>
            <person name="Porcel B.M."/>
            <person name="Poulsen N."/>
            <person name="Robison M."/>
            <person name="Rychlewski L."/>
            <person name="Rynearson T.A."/>
            <person name="Schmutz J."/>
            <person name="Shapiro H."/>
            <person name="Siaut M."/>
            <person name="Stanley M."/>
            <person name="Sussman M.R."/>
            <person name="Taylor A.R."/>
            <person name="Vardi A."/>
            <person name="von Dassow P."/>
            <person name="Vyverman W."/>
            <person name="Willis A."/>
            <person name="Wyrwicz L.S."/>
            <person name="Rokhsar D.S."/>
            <person name="Weissenbach J."/>
            <person name="Armbrust E.V."/>
            <person name="Green B.R."/>
            <person name="Van de Peer Y."/>
            <person name="Grigoriev I.V."/>
        </authorList>
    </citation>
    <scope>NUCLEOTIDE SEQUENCE [LARGE SCALE GENOMIC DNA]</scope>
    <source>
        <strain evidence="2 3">CCMP1335</strain>
    </source>
</reference>